<accession>A0A7S9SU13</accession>
<name>A0A7S9SU13_9VIRU</name>
<gene>
    <name evidence="1" type="ORF">NIOZUU157_00228</name>
</gene>
<dbReference type="EMBL" id="MW030556">
    <property type="protein sequence ID" value="QPI16338.1"/>
    <property type="molecule type" value="Genomic_DNA"/>
</dbReference>
<proteinExistence type="predicted"/>
<protein>
    <submittedName>
        <fullName evidence="1">Uncharacterized protein</fullName>
    </submittedName>
</protein>
<sequence length="242" mass="28204">MNNTTLQIKFKQRLNKLASNDYDNLECWQIVEAFNKAQVEWCRRQLHGNNMYKEGDEMSKRRIDDLQILITDLGLTFNTEVNYVESTNFPSNYLEYKRISTEAYDKCCPYTVDAKGDFHGRSMTVYLSEEANVDLIMRDPLKRPDFDWGETYCTIQGNRIRIYKRDFDIVAPLLTYYRQPRNIQIVGCVDPYTLVESPAEIESEFKDDIVELMIDEACSIIAGDINDVNTYMRGSANAEKNN</sequence>
<reference evidence="1" key="1">
    <citation type="submission" date="2020-08" db="EMBL/GenBank/DDBJ databases">
        <title>Bridging the membrane lipid divide: bacteria of the FCB group superphylum have the potential to synthesize archaeal ether lipids.</title>
        <authorList>
            <person name="Villanueva L."/>
            <person name="von Meijenfeldt F.A.B."/>
            <person name="Westbye A.B."/>
            <person name="Yadav S."/>
            <person name="Hopmans E.C."/>
            <person name="Dutilh B.E."/>
            <person name="Sinninghe Damste J.S."/>
        </authorList>
    </citation>
    <scope>NUCLEOTIDE SEQUENCE</scope>
    <source>
        <strain evidence="1">NIOZ-UU157</strain>
    </source>
</reference>
<evidence type="ECO:0000313" key="1">
    <source>
        <dbReference type="EMBL" id="QPI16338.1"/>
    </source>
</evidence>
<organism evidence="1">
    <name type="scientific">Virus NIOZ-UU157</name>
    <dbReference type="NCBI Taxonomy" id="2763269"/>
    <lineage>
        <taxon>Viruses</taxon>
    </lineage>
</organism>